<accession>A0A1D7QR93</accession>
<dbReference type="Proteomes" id="UP000094463">
    <property type="component" value="Chromosome"/>
</dbReference>
<name>A0A1D7QR93_9BACI</name>
<organism evidence="1 2">
    <name type="scientific">Salisediminibacterium beveridgei</name>
    <dbReference type="NCBI Taxonomy" id="632773"/>
    <lineage>
        <taxon>Bacteria</taxon>
        <taxon>Bacillati</taxon>
        <taxon>Bacillota</taxon>
        <taxon>Bacilli</taxon>
        <taxon>Bacillales</taxon>
        <taxon>Bacillaceae</taxon>
        <taxon>Salisediminibacterium</taxon>
    </lineage>
</organism>
<dbReference type="AlphaFoldDB" id="A0A1D7QR93"/>
<dbReference type="EMBL" id="CP012502">
    <property type="protein sequence ID" value="AOM81480.1"/>
    <property type="molecule type" value="Genomic_DNA"/>
</dbReference>
<keyword evidence="2" id="KW-1185">Reference proteome</keyword>
<sequence length="90" mass="9981">MVQKYNRLPRARLLLLCSARRMKISANRRKTTAGGSSALAFPPEGTWVTSVITSLYLHSPQASHVFLTINCIERPSGPDFYIKKDTSGLS</sequence>
<proteinExistence type="predicted"/>
<dbReference type="KEGG" id="bbev:BBEV_0085"/>
<evidence type="ECO:0000313" key="2">
    <source>
        <dbReference type="Proteomes" id="UP000094463"/>
    </source>
</evidence>
<protein>
    <submittedName>
        <fullName evidence="1">Mobile element protein</fullName>
    </submittedName>
</protein>
<reference evidence="1 2" key="1">
    <citation type="submission" date="2015-08" db="EMBL/GenBank/DDBJ databases">
        <title>The complete genome sequence of Bacillus beveridgei MLTeJB.</title>
        <authorList>
            <person name="Hanson T.E."/>
            <person name="Mesa C."/>
            <person name="Basesman S.M."/>
            <person name="Oremland R.S."/>
        </authorList>
    </citation>
    <scope>NUCLEOTIDE SEQUENCE [LARGE SCALE GENOMIC DNA]</scope>
    <source>
        <strain evidence="1 2">MLTeJB</strain>
    </source>
</reference>
<evidence type="ECO:0000313" key="1">
    <source>
        <dbReference type="EMBL" id="AOM81480.1"/>
    </source>
</evidence>
<gene>
    <name evidence="1" type="ORF">BBEV_0085</name>
</gene>
<dbReference type="STRING" id="632773.BBEV_0085"/>